<keyword evidence="8" id="KW-1185">Reference proteome</keyword>
<keyword evidence="3 5" id="KW-1133">Transmembrane helix</keyword>
<dbReference type="SUPFAM" id="SSF50182">
    <property type="entry name" value="Sm-like ribonucleoproteins"/>
    <property type="match status" value="1"/>
</dbReference>
<dbReference type="Proteomes" id="UP000638188">
    <property type="component" value="Unassembled WGS sequence"/>
</dbReference>
<evidence type="ECO:0000256" key="4">
    <source>
        <dbReference type="ARBA" id="ARBA00023136"/>
    </source>
</evidence>
<evidence type="ECO:0000313" key="7">
    <source>
        <dbReference type="EMBL" id="GGC84755.1"/>
    </source>
</evidence>
<organism evidence="7 8">
    <name type="scientific">Halopseudomonas salina</name>
    <dbReference type="NCBI Taxonomy" id="1323744"/>
    <lineage>
        <taxon>Bacteria</taxon>
        <taxon>Pseudomonadati</taxon>
        <taxon>Pseudomonadota</taxon>
        <taxon>Gammaproteobacteria</taxon>
        <taxon>Pseudomonadales</taxon>
        <taxon>Pseudomonadaceae</taxon>
        <taxon>Halopseudomonas</taxon>
    </lineage>
</organism>
<dbReference type="Gene3D" id="2.30.30.60">
    <property type="match status" value="1"/>
</dbReference>
<feature type="transmembrane region" description="Helical" evidence="5">
    <location>
        <begin position="83"/>
        <end position="105"/>
    </location>
</feature>
<feature type="transmembrane region" description="Helical" evidence="5">
    <location>
        <begin position="12"/>
        <end position="35"/>
    </location>
</feature>
<feature type="domain" description="Mechanosensitive ion channel MscS" evidence="6">
    <location>
        <begin position="107"/>
        <end position="172"/>
    </location>
</feature>
<dbReference type="EMBL" id="BMFF01000001">
    <property type="protein sequence ID" value="GGC84755.1"/>
    <property type="molecule type" value="Genomic_DNA"/>
</dbReference>
<accession>A0ABQ1NTG7</accession>
<keyword evidence="4 5" id="KW-0472">Membrane</keyword>
<dbReference type="Pfam" id="PF00924">
    <property type="entry name" value="MS_channel_2nd"/>
    <property type="match status" value="1"/>
</dbReference>
<keyword evidence="2 5" id="KW-0812">Transmembrane</keyword>
<comment type="subcellular location">
    <subcellularLocation>
        <location evidence="1">Membrane</location>
    </subcellularLocation>
</comment>
<evidence type="ECO:0000313" key="8">
    <source>
        <dbReference type="Proteomes" id="UP000638188"/>
    </source>
</evidence>
<evidence type="ECO:0000256" key="5">
    <source>
        <dbReference type="SAM" id="Phobius"/>
    </source>
</evidence>
<feature type="transmembrane region" description="Helical" evidence="5">
    <location>
        <begin position="56"/>
        <end position="77"/>
    </location>
</feature>
<name>A0ABQ1NTG7_9GAMM</name>
<dbReference type="InterPro" id="IPR010920">
    <property type="entry name" value="LSM_dom_sf"/>
</dbReference>
<protein>
    <recommendedName>
        <fullName evidence="6">Mechanosensitive ion channel MscS domain-containing protein</fullName>
    </recommendedName>
</protein>
<dbReference type="PANTHER" id="PTHR30566">
    <property type="entry name" value="YNAI-RELATED MECHANOSENSITIVE ION CHANNEL"/>
    <property type="match status" value="1"/>
</dbReference>
<dbReference type="InterPro" id="IPR006685">
    <property type="entry name" value="MscS_channel_2nd"/>
</dbReference>
<dbReference type="InterPro" id="IPR023408">
    <property type="entry name" value="MscS_beta-dom_sf"/>
</dbReference>
<gene>
    <name evidence="7" type="ORF">GCM10007418_00660</name>
</gene>
<reference evidence="8" key="1">
    <citation type="journal article" date="2019" name="Int. J. Syst. Evol. Microbiol.">
        <title>The Global Catalogue of Microorganisms (GCM) 10K type strain sequencing project: providing services to taxonomists for standard genome sequencing and annotation.</title>
        <authorList>
            <consortium name="The Broad Institute Genomics Platform"/>
            <consortium name="The Broad Institute Genome Sequencing Center for Infectious Disease"/>
            <person name="Wu L."/>
            <person name="Ma J."/>
        </authorList>
    </citation>
    <scope>NUCLEOTIDE SEQUENCE [LARGE SCALE GENOMIC DNA]</scope>
    <source>
        <strain evidence="8">CGMCC 1.12482</strain>
    </source>
</reference>
<dbReference type="PANTHER" id="PTHR30566:SF27">
    <property type="entry name" value="MECHANOSENSITIVE ION CHANNEL PROTEIN"/>
    <property type="match status" value="1"/>
</dbReference>
<comment type="caution">
    <text evidence="7">The sequence shown here is derived from an EMBL/GenBank/DDBJ whole genome shotgun (WGS) entry which is preliminary data.</text>
</comment>
<evidence type="ECO:0000259" key="6">
    <source>
        <dbReference type="Pfam" id="PF00924"/>
    </source>
</evidence>
<evidence type="ECO:0000256" key="1">
    <source>
        <dbReference type="ARBA" id="ARBA00004370"/>
    </source>
</evidence>
<evidence type="ECO:0000256" key="2">
    <source>
        <dbReference type="ARBA" id="ARBA00022692"/>
    </source>
</evidence>
<sequence>MLEGVNLLPEGVVLADGILRLLISTALLLVVVLVARSLTARFIRRTVASPELRGRWLVNSRNAFLLLTLLGLVIIWGDELRTLALSIVAIAVAFVVATKELILCLTGSLLKSGSRSFNLGDRIQVKEFRGDVIDQSLLATTVLEVGPGALQQRTGRMIVIPNALFVSEPVINESFTDNYGFHVFSIPFRRGDDWRSAQRACLESANRHCAPYLEQVRTFMTRVSANRGLAVPAVEPRVTLQVPAPEAMHLVVRVPVKVGERSFIEQAILSDVFAEHDFLPAHHEPRARIAEPSRVEDAGDI</sequence>
<dbReference type="RefSeq" id="WP_150277815.1">
    <property type="nucleotide sequence ID" value="NZ_BMFF01000001.1"/>
</dbReference>
<evidence type="ECO:0000256" key="3">
    <source>
        <dbReference type="ARBA" id="ARBA00022989"/>
    </source>
</evidence>
<proteinExistence type="predicted"/>